<feature type="active site" description="Charge relay system" evidence="2">
    <location>
        <position position="125"/>
    </location>
</feature>
<dbReference type="InterPro" id="IPR052739">
    <property type="entry name" value="FAAH2"/>
</dbReference>
<dbReference type="Proteomes" id="UP000095287">
    <property type="component" value="Unplaced"/>
</dbReference>
<keyword evidence="4" id="KW-0472">Membrane</keyword>
<organism evidence="6 7">
    <name type="scientific">Steinernema glaseri</name>
    <dbReference type="NCBI Taxonomy" id="37863"/>
    <lineage>
        <taxon>Eukaryota</taxon>
        <taxon>Metazoa</taxon>
        <taxon>Ecdysozoa</taxon>
        <taxon>Nematoda</taxon>
        <taxon>Chromadorea</taxon>
        <taxon>Rhabditida</taxon>
        <taxon>Tylenchina</taxon>
        <taxon>Panagrolaimomorpha</taxon>
        <taxon>Strongyloidoidea</taxon>
        <taxon>Steinernematidae</taxon>
        <taxon>Steinernema</taxon>
    </lineage>
</organism>
<dbReference type="PROSITE" id="PS00571">
    <property type="entry name" value="AMIDASES"/>
    <property type="match status" value="1"/>
</dbReference>
<dbReference type="PANTHER" id="PTHR43372:SF4">
    <property type="entry name" value="FATTY-ACID AMIDE HYDROLASE 2"/>
    <property type="match status" value="1"/>
</dbReference>
<dbReference type="AlphaFoldDB" id="A0A1I7YSX2"/>
<evidence type="ECO:0000313" key="7">
    <source>
        <dbReference type="WBParaSite" id="L893_g19408.t1"/>
    </source>
</evidence>
<dbReference type="InterPro" id="IPR020556">
    <property type="entry name" value="Amidase_CS"/>
</dbReference>
<evidence type="ECO:0000259" key="5">
    <source>
        <dbReference type="Pfam" id="PF01425"/>
    </source>
</evidence>
<dbReference type="InterPro" id="IPR023631">
    <property type="entry name" value="Amidase_dom"/>
</dbReference>
<name>A0A1I7YSX2_9BILA</name>
<dbReference type="PIRSF" id="PIRSF001221">
    <property type="entry name" value="Amidase_fungi"/>
    <property type="match status" value="1"/>
</dbReference>
<feature type="transmembrane region" description="Helical" evidence="4">
    <location>
        <begin position="6"/>
        <end position="25"/>
    </location>
</feature>
<keyword evidence="4" id="KW-0812">Transmembrane</keyword>
<keyword evidence="4" id="KW-1133">Transmembrane helix</keyword>
<dbReference type="Gene3D" id="3.90.1300.10">
    <property type="entry name" value="Amidase signature (AS) domain"/>
    <property type="match status" value="1"/>
</dbReference>
<feature type="binding site" evidence="3">
    <location>
        <begin position="221"/>
        <end position="224"/>
    </location>
    <ligand>
        <name>substrate</name>
    </ligand>
</feature>
<evidence type="ECO:0000256" key="3">
    <source>
        <dbReference type="PIRSR" id="PIRSR001221-2"/>
    </source>
</evidence>
<feature type="active site" description="Acyl-ester intermediate" evidence="2">
    <location>
        <position position="224"/>
    </location>
</feature>
<dbReference type="SUPFAM" id="SSF75304">
    <property type="entry name" value="Amidase signature (AS) enzymes"/>
    <property type="match status" value="1"/>
</dbReference>
<evidence type="ECO:0000256" key="2">
    <source>
        <dbReference type="PIRSR" id="PIRSR001221-1"/>
    </source>
</evidence>
<dbReference type="WBParaSite" id="L893_g19408.t1">
    <property type="protein sequence ID" value="L893_g19408.t1"/>
    <property type="gene ID" value="L893_g19408"/>
</dbReference>
<proteinExistence type="inferred from homology"/>
<feature type="binding site" evidence="3">
    <location>
        <position position="200"/>
    </location>
    <ligand>
        <name>substrate</name>
    </ligand>
</feature>
<comment type="similarity">
    <text evidence="1">Belongs to the amidase family.</text>
</comment>
<evidence type="ECO:0000313" key="6">
    <source>
        <dbReference type="Proteomes" id="UP000095287"/>
    </source>
</evidence>
<feature type="active site" description="Charge relay system" evidence="2">
    <location>
        <position position="200"/>
    </location>
</feature>
<keyword evidence="6" id="KW-1185">Reference proteome</keyword>
<protein>
    <submittedName>
        <fullName evidence="7">Amidase domain-containing protein</fullName>
    </submittedName>
</protein>
<feature type="domain" description="Amidase" evidence="5">
    <location>
        <begin position="62"/>
        <end position="503"/>
    </location>
</feature>
<evidence type="ECO:0000256" key="4">
    <source>
        <dbReference type="SAM" id="Phobius"/>
    </source>
</evidence>
<dbReference type="GO" id="GO:0012505">
    <property type="term" value="C:endomembrane system"/>
    <property type="evidence" value="ECO:0007669"/>
    <property type="project" value="TreeGrafter"/>
</dbReference>
<feature type="binding site" evidence="3">
    <location>
        <position position="174"/>
    </location>
    <ligand>
        <name>substrate</name>
    </ligand>
</feature>
<reference evidence="7" key="1">
    <citation type="submission" date="2016-11" db="UniProtKB">
        <authorList>
            <consortium name="WormBaseParasite"/>
        </authorList>
    </citation>
    <scope>IDENTIFICATION</scope>
</reference>
<accession>A0A1I7YSX2</accession>
<evidence type="ECO:0000256" key="1">
    <source>
        <dbReference type="ARBA" id="ARBA00009199"/>
    </source>
</evidence>
<dbReference type="InterPro" id="IPR036928">
    <property type="entry name" value="AS_sf"/>
</dbReference>
<dbReference type="PANTHER" id="PTHR43372">
    <property type="entry name" value="FATTY-ACID AMIDE HYDROLASE"/>
    <property type="match status" value="1"/>
</dbReference>
<sequence>MCYHRILWLLAFFYFRLVAFCFFLLNWPRRKRSVSVASDPRLLKSAVRLRAEFLARKLRCSELVSAFIGRILEVDPEINAVAVENFAEAMRVAEEHDRLLNSLDDEGLKKLFAERPLFGIPFTSKDSIAVEGLPITVGIPSRLKKKCTRDATVIQRMKEAGAIHLAVTNVPELLLFMETANNAYGRTRSPFDLRRSPGGSSGGEGALLAAGGAVCGLGSDIGGSVRRPAIFNGLFGWRPSNGIVPPDGHLPETFNDAGDRSQLFVMGPICRFLEDLVPALSPEKSRTLLRLDEQVDLSSLDFFYLENFGGATVIEPPDAAMRASLQKALRALEERIGKKATRIAFADLEAAFGICLASLAAPEGPSFAEHLADGEGSVDLWPEIAKGLLGLSEHTLPALLQALLEKTFPMSPQRRAELLSRRERLRGELLALLGERGVLLLPGFAHSARFHGHSYLTLPNVAYTAIWNALRVPTLACPTGRSPEGLPTAVQLVAAPFADRLLLATARILTDHFGATE</sequence>
<dbReference type="Pfam" id="PF01425">
    <property type="entry name" value="Amidase"/>
    <property type="match status" value="1"/>
</dbReference>